<feature type="compositionally biased region" description="Basic and acidic residues" evidence="1">
    <location>
        <begin position="51"/>
        <end position="91"/>
    </location>
</feature>
<comment type="caution">
    <text evidence="2">The sequence shown here is derived from an EMBL/GenBank/DDBJ whole genome shotgun (WGS) entry which is preliminary data.</text>
</comment>
<organism evidence="2 3">
    <name type="scientific">Manduca sexta</name>
    <name type="common">Tobacco hawkmoth</name>
    <name type="synonym">Tobacco hornworm</name>
    <dbReference type="NCBI Taxonomy" id="7130"/>
    <lineage>
        <taxon>Eukaryota</taxon>
        <taxon>Metazoa</taxon>
        <taxon>Ecdysozoa</taxon>
        <taxon>Arthropoda</taxon>
        <taxon>Hexapoda</taxon>
        <taxon>Insecta</taxon>
        <taxon>Pterygota</taxon>
        <taxon>Neoptera</taxon>
        <taxon>Endopterygota</taxon>
        <taxon>Lepidoptera</taxon>
        <taxon>Glossata</taxon>
        <taxon>Ditrysia</taxon>
        <taxon>Bombycoidea</taxon>
        <taxon>Sphingidae</taxon>
        <taxon>Sphinginae</taxon>
        <taxon>Sphingini</taxon>
        <taxon>Manduca</taxon>
    </lineage>
</organism>
<dbReference type="EMBL" id="JH668436">
    <property type="protein sequence ID" value="KAG6453086.1"/>
    <property type="molecule type" value="Genomic_DNA"/>
</dbReference>
<dbReference type="EMBL" id="JH668436">
    <property type="protein sequence ID" value="KAG6453085.1"/>
    <property type="molecule type" value="Genomic_DNA"/>
</dbReference>
<dbReference type="AlphaFoldDB" id="A0A921Z962"/>
<dbReference type="OrthoDB" id="8196194at2759"/>
<keyword evidence="3" id="KW-1185">Reference proteome</keyword>
<feature type="region of interest" description="Disordered" evidence="1">
    <location>
        <begin position="491"/>
        <end position="530"/>
    </location>
</feature>
<name>A0A921Z962_MANSE</name>
<reference evidence="2" key="1">
    <citation type="journal article" date="2016" name="Insect Biochem. Mol. Biol.">
        <title>Multifaceted biological insights from a draft genome sequence of the tobacco hornworm moth, Manduca sexta.</title>
        <authorList>
            <person name="Kanost M.R."/>
            <person name="Arrese E.L."/>
            <person name="Cao X."/>
            <person name="Chen Y.R."/>
            <person name="Chellapilla S."/>
            <person name="Goldsmith M.R."/>
            <person name="Grosse-Wilde E."/>
            <person name="Heckel D.G."/>
            <person name="Herndon N."/>
            <person name="Jiang H."/>
            <person name="Papanicolaou A."/>
            <person name="Qu J."/>
            <person name="Soulages J.L."/>
            <person name="Vogel H."/>
            <person name="Walters J."/>
            <person name="Waterhouse R.M."/>
            <person name="Ahn S.J."/>
            <person name="Almeida F.C."/>
            <person name="An C."/>
            <person name="Aqrawi P."/>
            <person name="Bretschneider A."/>
            <person name="Bryant W.B."/>
            <person name="Bucks S."/>
            <person name="Chao H."/>
            <person name="Chevignon G."/>
            <person name="Christen J.M."/>
            <person name="Clarke D.F."/>
            <person name="Dittmer N.T."/>
            <person name="Ferguson L.C.F."/>
            <person name="Garavelou S."/>
            <person name="Gordon K.H.J."/>
            <person name="Gunaratna R.T."/>
            <person name="Han Y."/>
            <person name="Hauser F."/>
            <person name="He Y."/>
            <person name="Heidel-Fischer H."/>
            <person name="Hirsh A."/>
            <person name="Hu Y."/>
            <person name="Jiang H."/>
            <person name="Kalra D."/>
            <person name="Klinner C."/>
            <person name="Konig C."/>
            <person name="Kovar C."/>
            <person name="Kroll A.R."/>
            <person name="Kuwar S.S."/>
            <person name="Lee S.L."/>
            <person name="Lehman R."/>
            <person name="Li K."/>
            <person name="Li Z."/>
            <person name="Liang H."/>
            <person name="Lovelace S."/>
            <person name="Lu Z."/>
            <person name="Mansfield J.H."/>
            <person name="McCulloch K.J."/>
            <person name="Mathew T."/>
            <person name="Morton B."/>
            <person name="Muzny D.M."/>
            <person name="Neunemann D."/>
            <person name="Ongeri F."/>
            <person name="Pauchet Y."/>
            <person name="Pu L.L."/>
            <person name="Pyrousis I."/>
            <person name="Rao X.J."/>
            <person name="Redding A."/>
            <person name="Roesel C."/>
            <person name="Sanchez-Gracia A."/>
            <person name="Schaack S."/>
            <person name="Shukla A."/>
            <person name="Tetreau G."/>
            <person name="Wang Y."/>
            <person name="Xiong G.H."/>
            <person name="Traut W."/>
            <person name="Walsh T.K."/>
            <person name="Worley K.C."/>
            <person name="Wu D."/>
            <person name="Wu W."/>
            <person name="Wu Y.Q."/>
            <person name="Zhang X."/>
            <person name="Zou Z."/>
            <person name="Zucker H."/>
            <person name="Briscoe A.D."/>
            <person name="Burmester T."/>
            <person name="Clem R.J."/>
            <person name="Feyereisen R."/>
            <person name="Grimmelikhuijzen C.J.P."/>
            <person name="Hamodrakas S.J."/>
            <person name="Hansson B.S."/>
            <person name="Huguet E."/>
            <person name="Jermiin L.S."/>
            <person name="Lan Q."/>
            <person name="Lehman H.K."/>
            <person name="Lorenzen M."/>
            <person name="Merzendorfer H."/>
            <person name="Michalopoulos I."/>
            <person name="Morton D.B."/>
            <person name="Muthukrishnan S."/>
            <person name="Oakeshott J.G."/>
            <person name="Palmer W."/>
            <person name="Park Y."/>
            <person name="Passarelli A.L."/>
            <person name="Rozas J."/>
            <person name="Schwartz L.M."/>
            <person name="Smith W."/>
            <person name="Southgate A."/>
            <person name="Vilcinskas A."/>
            <person name="Vogt R."/>
            <person name="Wang P."/>
            <person name="Werren J."/>
            <person name="Yu X.Q."/>
            <person name="Zhou J.J."/>
            <person name="Brown S.J."/>
            <person name="Scherer S.E."/>
            <person name="Richards S."/>
            <person name="Blissard G.W."/>
        </authorList>
    </citation>
    <scope>NUCLEOTIDE SEQUENCE</scope>
</reference>
<protein>
    <recommendedName>
        <fullName evidence="4">A kinase anchor protein 200</fullName>
    </recommendedName>
</protein>
<feature type="compositionally biased region" description="Basic residues" evidence="1">
    <location>
        <begin position="116"/>
        <end position="127"/>
    </location>
</feature>
<feature type="compositionally biased region" description="Basic and acidic residues" evidence="1">
    <location>
        <begin position="8"/>
        <end position="18"/>
    </location>
</feature>
<feature type="compositionally biased region" description="Polar residues" evidence="1">
    <location>
        <begin position="896"/>
        <end position="907"/>
    </location>
</feature>
<gene>
    <name evidence="2" type="ORF">O3G_MSEX007958</name>
</gene>
<evidence type="ECO:0000313" key="3">
    <source>
        <dbReference type="Proteomes" id="UP000791440"/>
    </source>
</evidence>
<sequence length="907" mass="96968">MGARQSKRSVDISGKEAEGAGEVAAAGAGGEGRVEQLADADALKPQLNGDAHIHEPTDKEKELDSGTPENEKDATTEKENKEQNEDKDKEATPVSNGDGEKPENGETATTPEDGKKPKKEKVKKKWSLRSISFSRKDKPKQEKKQKEEEPKTNGEPEKVPEETAEASPEPVVSEETEDVKATVEAKDEKAPDTPVTEPITNGSSTPESPKIETPAAEEITAIVPDEDKTEVTPESVPELPINGLSLEETKNEIPEIENKIEEIVASKPEETPVETTEVVPVPEIPVNKEVCVEQVPLIEPTPPPLPANPPPSSVASFAATTMAPELTDASLSNTAETTVPAQPSAMDSKISFNDNHSDPQTNLTNVTDVLTLPSKESEEENVNDNLNKIEPNVVLETPTDTLESNVEIKIEEEPKINPVLNEVITMNKTVIPKIEKKLEESPKEPLPIETGKALTEALESKINLEVDKIEMEDKSETNVIKGLETEAEIKAEPRHNALESKEVEQNLTESPPAVENESKDIEPSSLPLDNIVPTVDTKDVITAEVTSSAQAANSAEVASTEELASTAEEVSSEEVVSTAEGASTAEAVNAAEVASTAEEISTTEKWSTDVISPNEIDSIAEAVSTTEIDSTAEVASVTEVASTNEIGNTDEEEKSNEISQLNEEIPVPPKTNLPIQPAAVAETIDVVELSPPVPIVPDEVDTQNIAMDESNDVDTQEAINPTSQIDSDNIESNIVTDDNKSTEITNTENAENNKAYKEDNDTCKDALGNVIDTFECNGNINNIDTAQGIVGAVTDIDPPADDVLISNTEAEKEVVTPDDSIPPSLSETNEPMPAAGSMEESASLSLAPPVPSPPASPEATGDARPHIPQDPLPEKVCDKMAELITEVSPVPELQTEMETSSDVAVAN</sequence>
<proteinExistence type="predicted"/>
<feature type="compositionally biased region" description="Basic and acidic residues" evidence="1">
    <location>
        <begin position="134"/>
        <end position="161"/>
    </location>
</feature>
<dbReference type="Proteomes" id="UP000791440">
    <property type="component" value="Unassembled WGS sequence"/>
</dbReference>
<evidence type="ECO:0008006" key="4">
    <source>
        <dbReference type="Google" id="ProtNLM"/>
    </source>
</evidence>
<feature type="compositionally biased region" description="Basic and acidic residues" evidence="1">
    <location>
        <begin position="178"/>
        <end position="191"/>
    </location>
</feature>
<evidence type="ECO:0000256" key="1">
    <source>
        <dbReference type="SAM" id="MobiDB-lite"/>
    </source>
</evidence>
<feature type="region of interest" description="Disordered" evidence="1">
    <location>
        <begin position="1"/>
        <end position="252"/>
    </location>
</feature>
<feature type="compositionally biased region" description="Basic and acidic residues" evidence="1">
    <location>
        <begin position="491"/>
        <end position="504"/>
    </location>
</feature>
<feature type="region of interest" description="Disordered" evidence="1">
    <location>
        <begin position="807"/>
        <end position="907"/>
    </location>
</feature>
<accession>A0A921Z962</accession>
<feature type="compositionally biased region" description="Polar residues" evidence="1">
    <location>
        <begin position="198"/>
        <end position="207"/>
    </location>
</feature>
<feature type="compositionally biased region" description="Basic and acidic residues" evidence="1">
    <location>
        <begin position="861"/>
        <end position="881"/>
    </location>
</feature>
<evidence type="ECO:0000313" key="2">
    <source>
        <dbReference type="EMBL" id="KAG6453086.1"/>
    </source>
</evidence>
<reference evidence="2" key="2">
    <citation type="submission" date="2020-12" db="EMBL/GenBank/DDBJ databases">
        <authorList>
            <person name="Kanost M."/>
        </authorList>
    </citation>
    <scope>NUCLEOTIDE SEQUENCE</scope>
</reference>